<keyword evidence="4 7" id="KW-0812">Transmembrane</keyword>
<dbReference type="RefSeq" id="WP_187078341.1">
    <property type="nucleotide sequence ID" value="NZ_JACORT010000011.1"/>
</dbReference>
<gene>
    <name evidence="9" type="ORF">H8N03_21825</name>
</gene>
<reference evidence="9" key="1">
    <citation type="submission" date="2020-08" db="EMBL/GenBank/DDBJ databases">
        <title>Ramlibacter sp. USB13 16S ribosomal RNA gene genome sequencing and assembly.</title>
        <authorList>
            <person name="Kang M."/>
        </authorList>
    </citation>
    <scope>NUCLEOTIDE SEQUENCE</scope>
    <source>
        <strain evidence="9">USB13</strain>
    </source>
</reference>
<comment type="caution">
    <text evidence="9">The sequence shown here is derived from an EMBL/GenBank/DDBJ whole genome shotgun (WGS) entry which is preliminary data.</text>
</comment>
<dbReference type="Gene3D" id="3.30.420.270">
    <property type="match status" value="1"/>
</dbReference>
<evidence type="ECO:0000256" key="5">
    <source>
        <dbReference type="ARBA" id="ARBA00022989"/>
    </source>
</evidence>
<keyword evidence="6 8" id="KW-0472">Membrane</keyword>
<keyword evidence="3" id="KW-1003">Cell membrane</keyword>
<evidence type="ECO:0000256" key="3">
    <source>
        <dbReference type="ARBA" id="ARBA00022475"/>
    </source>
</evidence>
<keyword evidence="10" id="KW-1185">Reference proteome</keyword>
<dbReference type="GO" id="GO:0005886">
    <property type="term" value="C:plasma membrane"/>
    <property type="evidence" value="ECO:0007669"/>
    <property type="project" value="UniProtKB-SubCell"/>
</dbReference>
<evidence type="ECO:0000256" key="2">
    <source>
        <dbReference type="ARBA" id="ARBA00005811"/>
    </source>
</evidence>
<dbReference type="AlphaFoldDB" id="A0A923MUV3"/>
<dbReference type="EMBL" id="JACORT010000011">
    <property type="protein sequence ID" value="MBC5785595.1"/>
    <property type="molecule type" value="Genomic_DNA"/>
</dbReference>
<keyword evidence="7" id="KW-0653">Protein transport</keyword>
<dbReference type="InterPro" id="IPR003400">
    <property type="entry name" value="ExbD"/>
</dbReference>
<accession>A0A923MUV3</accession>
<dbReference type="GO" id="GO:0022857">
    <property type="term" value="F:transmembrane transporter activity"/>
    <property type="evidence" value="ECO:0007669"/>
    <property type="project" value="InterPro"/>
</dbReference>
<feature type="transmembrane region" description="Helical" evidence="8">
    <location>
        <begin position="27"/>
        <end position="48"/>
    </location>
</feature>
<evidence type="ECO:0000256" key="8">
    <source>
        <dbReference type="SAM" id="Phobius"/>
    </source>
</evidence>
<comment type="subcellular location">
    <subcellularLocation>
        <location evidence="1">Cell membrane</location>
        <topology evidence="1">Single-pass membrane protein</topology>
    </subcellularLocation>
    <subcellularLocation>
        <location evidence="7">Cell membrane</location>
        <topology evidence="7">Single-pass type II membrane protein</topology>
    </subcellularLocation>
</comment>
<sequence>MAIQFRDPGAGEDPLIASINTTPLVDVMLVLLIIFLITIPVVNSSIAVNLPREQNQQRDAQQENVIVTVDATGATWWFETRLPDAESLRQLLVKISAMQPQPELHIRGDVRADYDAIGRVVLAAQQAGIARIGFLTEPPPR</sequence>
<evidence type="ECO:0000313" key="9">
    <source>
        <dbReference type="EMBL" id="MBC5785595.1"/>
    </source>
</evidence>
<evidence type="ECO:0000256" key="7">
    <source>
        <dbReference type="RuleBase" id="RU003879"/>
    </source>
</evidence>
<name>A0A923MUV3_9BURK</name>
<keyword evidence="7" id="KW-0813">Transport</keyword>
<dbReference type="PANTHER" id="PTHR30558">
    <property type="entry name" value="EXBD MEMBRANE COMPONENT OF PMF-DRIVEN MACROMOLECULE IMPORT SYSTEM"/>
    <property type="match status" value="1"/>
</dbReference>
<comment type="similarity">
    <text evidence="2 7">Belongs to the ExbD/TolR family.</text>
</comment>
<dbReference type="Proteomes" id="UP000608513">
    <property type="component" value="Unassembled WGS sequence"/>
</dbReference>
<dbReference type="PANTHER" id="PTHR30558:SF7">
    <property type="entry name" value="TOL-PAL SYSTEM PROTEIN TOLR"/>
    <property type="match status" value="1"/>
</dbReference>
<evidence type="ECO:0000313" key="10">
    <source>
        <dbReference type="Proteomes" id="UP000608513"/>
    </source>
</evidence>
<dbReference type="Pfam" id="PF02472">
    <property type="entry name" value="ExbD"/>
    <property type="match status" value="1"/>
</dbReference>
<evidence type="ECO:0000256" key="6">
    <source>
        <dbReference type="ARBA" id="ARBA00023136"/>
    </source>
</evidence>
<proteinExistence type="inferred from homology"/>
<dbReference type="GO" id="GO:0015031">
    <property type="term" value="P:protein transport"/>
    <property type="evidence" value="ECO:0007669"/>
    <property type="project" value="UniProtKB-KW"/>
</dbReference>
<keyword evidence="5 8" id="KW-1133">Transmembrane helix</keyword>
<organism evidence="9 10">
    <name type="scientific">Ramlibacter cellulosilyticus</name>
    <dbReference type="NCBI Taxonomy" id="2764187"/>
    <lineage>
        <taxon>Bacteria</taxon>
        <taxon>Pseudomonadati</taxon>
        <taxon>Pseudomonadota</taxon>
        <taxon>Betaproteobacteria</taxon>
        <taxon>Burkholderiales</taxon>
        <taxon>Comamonadaceae</taxon>
        <taxon>Ramlibacter</taxon>
    </lineage>
</organism>
<evidence type="ECO:0000256" key="1">
    <source>
        <dbReference type="ARBA" id="ARBA00004162"/>
    </source>
</evidence>
<evidence type="ECO:0000256" key="4">
    <source>
        <dbReference type="ARBA" id="ARBA00022692"/>
    </source>
</evidence>
<protein>
    <submittedName>
        <fullName evidence="9">Biopolymer transporter ExbD</fullName>
    </submittedName>
</protein>